<feature type="compositionally biased region" description="Basic and acidic residues" evidence="1">
    <location>
        <begin position="163"/>
        <end position="175"/>
    </location>
</feature>
<dbReference type="Proteomes" id="UP000287651">
    <property type="component" value="Unassembled WGS sequence"/>
</dbReference>
<reference evidence="2 3" key="1">
    <citation type="journal article" date="2014" name="Agronomy (Basel)">
        <title>A Draft Genome Sequence for Ensete ventricosum, the Drought-Tolerant Tree Against Hunger.</title>
        <authorList>
            <person name="Harrison J."/>
            <person name="Moore K.A."/>
            <person name="Paszkiewicz K."/>
            <person name="Jones T."/>
            <person name="Grant M."/>
            <person name="Ambacheew D."/>
            <person name="Muzemil S."/>
            <person name="Studholme D.J."/>
        </authorList>
    </citation>
    <scope>NUCLEOTIDE SEQUENCE [LARGE SCALE GENOMIC DNA]</scope>
</reference>
<evidence type="ECO:0000256" key="1">
    <source>
        <dbReference type="SAM" id="MobiDB-lite"/>
    </source>
</evidence>
<proteinExistence type="predicted"/>
<sequence>MLRGSAKGRGHRRRQPGGEGGSRKQCPFTSLISSTADARSHGGDDGKERLETEGADDYRFSNDQGEELSSRSLVRNHQGRIAREGITLVSTRDRWVVSPDVSAKASPLHCEPPRTGRVVVNGVTKGHDHWQDNWEVGSELGALCNGAEGDTNDRNGEGPLKVESSKEKEEMPKEK</sequence>
<feature type="region of interest" description="Disordered" evidence="1">
    <location>
        <begin position="1"/>
        <end position="77"/>
    </location>
</feature>
<name>A0A426YS18_ENSVE</name>
<evidence type="ECO:0000313" key="3">
    <source>
        <dbReference type="Proteomes" id="UP000287651"/>
    </source>
</evidence>
<accession>A0A426YS18</accession>
<comment type="caution">
    <text evidence="2">The sequence shown here is derived from an EMBL/GenBank/DDBJ whole genome shotgun (WGS) entry which is preliminary data.</text>
</comment>
<feature type="compositionally biased region" description="Basic and acidic residues" evidence="1">
    <location>
        <begin position="38"/>
        <end position="60"/>
    </location>
</feature>
<protein>
    <submittedName>
        <fullName evidence="2">Uncharacterized protein</fullName>
    </submittedName>
</protein>
<organism evidence="2 3">
    <name type="scientific">Ensete ventricosum</name>
    <name type="common">Abyssinian banana</name>
    <name type="synonym">Musa ensete</name>
    <dbReference type="NCBI Taxonomy" id="4639"/>
    <lineage>
        <taxon>Eukaryota</taxon>
        <taxon>Viridiplantae</taxon>
        <taxon>Streptophyta</taxon>
        <taxon>Embryophyta</taxon>
        <taxon>Tracheophyta</taxon>
        <taxon>Spermatophyta</taxon>
        <taxon>Magnoliopsida</taxon>
        <taxon>Liliopsida</taxon>
        <taxon>Zingiberales</taxon>
        <taxon>Musaceae</taxon>
        <taxon>Ensete</taxon>
    </lineage>
</organism>
<dbReference type="AlphaFoldDB" id="A0A426YS18"/>
<dbReference type="EMBL" id="AMZH03010560">
    <property type="protein sequence ID" value="RRT54530.1"/>
    <property type="molecule type" value="Genomic_DNA"/>
</dbReference>
<feature type="compositionally biased region" description="Basic residues" evidence="1">
    <location>
        <begin position="1"/>
        <end position="15"/>
    </location>
</feature>
<feature type="region of interest" description="Disordered" evidence="1">
    <location>
        <begin position="143"/>
        <end position="175"/>
    </location>
</feature>
<gene>
    <name evidence="2" type="ORF">B296_00045292</name>
</gene>
<feature type="compositionally biased region" description="Polar residues" evidence="1">
    <location>
        <begin position="27"/>
        <end position="37"/>
    </location>
</feature>
<evidence type="ECO:0000313" key="2">
    <source>
        <dbReference type="EMBL" id="RRT54530.1"/>
    </source>
</evidence>